<comment type="caution">
    <text evidence="10">Lacks conserved residue(s) required for the propagation of feature annotation.</text>
</comment>
<feature type="transmembrane region" description="Helical" evidence="10">
    <location>
        <begin position="63"/>
        <end position="79"/>
    </location>
</feature>
<gene>
    <name evidence="10" type="primary">rnfD</name>
    <name evidence="11" type="ORF">SAMN05660923_02335</name>
</gene>
<keyword evidence="1 10" id="KW-0813">Transport</keyword>
<keyword evidence="5 10" id="KW-0812">Transmembrane</keyword>
<dbReference type="OrthoDB" id="9776359at2"/>
<feature type="transmembrane region" description="Helical" evidence="10">
    <location>
        <begin position="240"/>
        <end position="259"/>
    </location>
</feature>
<evidence type="ECO:0000256" key="7">
    <source>
        <dbReference type="ARBA" id="ARBA00022982"/>
    </source>
</evidence>
<evidence type="ECO:0000256" key="4">
    <source>
        <dbReference type="ARBA" id="ARBA00022643"/>
    </source>
</evidence>
<dbReference type="EMBL" id="FNNG01000011">
    <property type="protein sequence ID" value="SDX45943.1"/>
    <property type="molecule type" value="Genomic_DNA"/>
</dbReference>
<comment type="subcellular location">
    <subcellularLocation>
        <location evidence="10">Cell membrane</location>
        <topology evidence="10">Multi-pass membrane protein</topology>
    </subcellularLocation>
</comment>
<dbReference type="NCBIfam" id="TIGR01946">
    <property type="entry name" value="rnfD"/>
    <property type="match status" value="1"/>
</dbReference>
<dbReference type="PANTHER" id="PTHR30578">
    <property type="entry name" value="ELECTRON TRANSPORT COMPLEX PROTEIN RNFD"/>
    <property type="match status" value="1"/>
</dbReference>
<evidence type="ECO:0000313" key="11">
    <source>
        <dbReference type="EMBL" id="SDX45943.1"/>
    </source>
</evidence>
<feature type="modified residue" description="FMN phosphoryl threonine" evidence="10">
    <location>
        <position position="169"/>
    </location>
</feature>
<keyword evidence="4 10" id="KW-0288">FMN</keyword>
<dbReference type="Proteomes" id="UP000198828">
    <property type="component" value="Unassembled WGS sequence"/>
</dbReference>
<evidence type="ECO:0000256" key="9">
    <source>
        <dbReference type="ARBA" id="ARBA00023136"/>
    </source>
</evidence>
<keyword evidence="2 10" id="KW-0597">Phosphoprotein</keyword>
<evidence type="ECO:0000256" key="3">
    <source>
        <dbReference type="ARBA" id="ARBA00022630"/>
    </source>
</evidence>
<evidence type="ECO:0000256" key="1">
    <source>
        <dbReference type="ARBA" id="ARBA00022448"/>
    </source>
</evidence>
<dbReference type="AlphaFoldDB" id="A0A1H3BVL5"/>
<dbReference type="InterPro" id="IPR011303">
    <property type="entry name" value="RnfD_bac"/>
</dbReference>
<accession>A0A1H3BVL5</accession>
<organism evidence="11 12">
    <name type="scientific">Tepidimicrobium xylanilyticum</name>
    <dbReference type="NCBI Taxonomy" id="1123352"/>
    <lineage>
        <taxon>Bacteria</taxon>
        <taxon>Bacillati</taxon>
        <taxon>Bacillota</taxon>
        <taxon>Tissierellia</taxon>
        <taxon>Tissierellales</taxon>
        <taxon>Tepidimicrobiaceae</taxon>
        <taxon>Tepidimicrobium</taxon>
    </lineage>
</organism>
<keyword evidence="6 10" id="KW-1278">Translocase</keyword>
<comment type="cofactor">
    <cofactor evidence="10">
        <name>FMN</name>
        <dbReference type="ChEBI" id="CHEBI:58210"/>
    </cofactor>
</comment>
<feature type="transmembrane region" description="Helical" evidence="10">
    <location>
        <begin position="216"/>
        <end position="234"/>
    </location>
</feature>
<sequence>MDSKVVDTSKAQELALENMLLVSSSPHIRSNESVQRIMLDVIIALVPAVVGSVYFFGLNALKLILISVASAMIFEALIQKLFKKPITINDLSAVITGILIAFNLPASAPWWLPVAGTAFAIIVVKQFFGGLGSNFMNPALAARAVLLASWPTHMATFTGTRPDVVATATPLAIMKYGISADGAASATVEAATSASQAAGAELPTLWNMFIGNIPGAIGETSVILLLIGAAYLIIRKVIDWKIPIFYIGTTFIMLVLLGVEFEFLPYHILGGGLILGAFYMATDYATTPVTPIGRIIFGIGAGILTALIRVKGAYPEGVSYSILLMNVATPLIEKFTKPKVFGEVKK</sequence>
<evidence type="ECO:0000256" key="8">
    <source>
        <dbReference type="ARBA" id="ARBA00022989"/>
    </source>
</evidence>
<comment type="similarity">
    <text evidence="10">Belongs to the NqrB/RnfD family.</text>
</comment>
<dbReference type="GO" id="GO:0055085">
    <property type="term" value="P:transmembrane transport"/>
    <property type="evidence" value="ECO:0007669"/>
    <property type="project" value="InterPro"/>
</dbReference>
<keyword evidence="7 10" id="KW-0249">Electron transport</keyword>
<keyword evidence="12" id="KW-1185">Reference proteome</keyword>
<dbReference type="Pfam" id="PF03116">
    <property type="entry name" value="NQR2_RnfD_RnfE"/>
    <property type="match status" value="1"/>
</dbReference>
<keyword evidence="9 10" id="KW-0472">Membrane</keyword>
<dbReference type="EC" id="7.-.-.-" evidence="10"/>
<dbReference type="GO" id="GO:0022900">
    <property type="term" value="P:electron transport chain"/>
    <property type="evidence" value="ECO:0007669"/>
    <property type="project" value="UniProtKB-UniRule"/>
</dbReference>
<protein>
    <recommendedName>
        <fullName evidence="10">Ion-translocating oxidoreductase complex subunit D</fullName>
        <ecNumber evidence="10">7.-.-.-</ecNumber>
    </recommendedName>
    <alternativeName>
        <fullName evidence="10">Rnf electron transport complex subunit D</fullName>
    </alternativeName>
</protein>
<keyword evidence="8 10" id="KW-1133">Transmembrane helix</keyword>
<feature type="transmembrane region" description="Helical" evidence="10">
    <location>
        <begin position="37"/>
        <end position="57"/>
    </location>
</feature>
<keyword evidence="10" id="KW-1003">Cell membrane</keyword>
<dbReference type="GO" id="GO:0005886">
    <property type="term" value="C:plasma membrane"/>
    <property type="evidence" value="ECO:0007669"/>
    <property type="project" value="UniProtKB-SubCell"/>
</dbReference>
<reference evidence="11 12" key="1">
    <citation type="submission" date="2016-10" db="EMBL/GenBank/DDBJ databases">
        <authorList>
            <person name="de Groot N.N."/>
        </authorList>
    </citation>
    <scope>NUCLEOTIDE SEQUENCE [LARGE SCALE GENOMIC DNA]</scope>
    <source>
        <strain evidence="11 12">DSM 23310</strain>
    </source>
</reference>
<feature type="transmembrane region" description="Helical" evidence="10">
    <location>
        <begin position="86"/>
        <end position="104"/>
    </location>
</feature>
<feature type="transmembrane region" description="Helical" evidence="10">
    <location>
        <begin position="292"/>
        <end position="310"/>
    </location>
</feature>
<dbReference type="InterPro" id="IPR004338">
    <property type="entry name" value="NqrB/RnfD"/>
</dbReference>
<keyword evidence="3 10" id="KW-0285">Flavoprotein</keyword>
<comment type="subunit">
    <text evidence="10">The complex is composed of six subunits: RnfA, RnfB, RnfC, RnfD, RnfE and RnfG.</text>
</comment>
<dbReference type="HAMAP" id="MF_00462">
    <property type="entry name" value="RsxD_RnfD"/>
    <property type="match status" value="1"/>
</dbReference>
<comment type="function">
    <text evidence="10">Part of a membrane-bound complex that couples electron transfer with translocation of ions across the membrane.</text>
</comment>
<dbReference type="PANTHER" id="PTHR30578:SF0">
    <property type="entry name" value="ION-TRANSLOCATING OXIDOREDUCTASE COMPLEX SUBUNIT D"/>
    <property type="match status" value="1"/>
</dbReference>
<evidence type="ECO:0000256" key="10">
    <source>
        <dbReference type="HAMAP-Rule" id="MF_00462"/>
    </source>
</evidence>
<name>A0A1H3BVL5_9FIRM</name>
<evidence type="ECO:0000256" key="6">
    <source>
        <dbReference type="ARBA" id="ARBA00022967"/>
    </source>
</evidence>
<evidence type="ECO:0000313" key="12">
    <source>
        <dbReference type="Proteomes" id="UP000198828"/>
    </source>
</evidence>
<evidence type="ECO:0000256" key="5">
    <source>
        <dbReference type="ARBA" id="ARBA00022692"/>
    </source>
</evidence>
<evidence type="ECO:0000256" key="2">
    <source>
        <dbReference type="ARBA" id="ARBA00022553"/>
    </source>
</evidence>
<proteinExistence type="inferred from homology"/>